<accession>A0A166MJP8</accession>
<dbReference type="EMBL" id="KV417528">
    <property type="protein sequence ID" value="KZP24069.1"/>
    <property type="molecule type" value="Genomic_DNA"/>
</dbReference>
<evidence type="ECO:0000313" key="1">
    <source>
        <dbReference type="EMBL" id="KZP24069.1"/>
    </source>
</evidence>
<organism evidence="1 2">
    <name type="scientific">Athelia psychrophila</name>
    <dbReference type="NCBI Taxonomy" id="1759441"/>
    <lineage>
        <taxon>Eukaryota</taxon>
        <taxon>Fungi</taxon>
        <taxon>Dikarya</taxon>
        <taxon>Basidiomycota</taxon>
        <taxon>Agaricomycotina</taxon>
        <taxon>Agaricomycetes</taxon>
        <taxon>Agaricomycetidae</taxon>
        <taxon>Atheliales</taxon>
        <taxon>Atheliaceae</taxon>
        <taxon>Athelia</taxon>
    </lineage>
</organism>
<dbReference type="Proteomes" id="UP000076532">
    <property type="component" value="Unassembled WGS sequence"/>
</dbReference>
<name>A0A166MJP8_9AGAM</name>
<gene>
    <name evidence="1" type="ORF">FIBSPDRAFT_951378</name>
</gene>
<dbReference type="AlphaFoldDB" id="A0A166MJP8"/>
<dbReference type="OrthoDB" id="3244423at2759"/>
<sequence>MCYLPDYYKTLVRIIAPELDTIYLEAVTEDEVSDIITGSHSSKYSTSKFPRLRHFTLRLAAGRTLPYTLWKEVMGAFQEVTHFIMLDIGDFTRSISDPDASHVPWPKLEMLSLPTSK</sequence>
<reference evidence="1 2" key="1">
    <citation type="journal article" date="2016" name="Mol. Biol. Evol.">
        <title>Comparative Genomics of Early-Diverging Mushroom-Forming Fungi Provides Insights into the Origins of Lignocellulose Decay Capabilities.</title>
        <authorList>
            <person name="Nagy L.G."/>
            <person name="Riley R."/>
            <person name="Tritt A."/>
            <person name="Adam C."/>
            <person name="Daum C."/>
            <person name="Floudas D."/>
            <person name="Sun H."/>
            <person name="Yadav J.S."/>
            <person name="Pangilinan J."/>
            <person name="Larsson K.H."/>
            <person name="Matsuura K."/>
            <person name="Barry K."/>
            <person name="Labutti K."/>
            <person name="Kuo R."/>
            <person name="Ohm R.A."/>
            <person name="Bhattacharya S.S."/>
            <person name="Shirouzu T."/>
            <person name="Yoshinaga Y."/>
            <person name="Martin F.M."/>
            <person name="Grigoriev I.V."/>
            <person name="Hibbett D.S."/>
        </authorList>
    </citation>
    <scope>NUCLEOTIDE SEQUENCE [LARGE SCALE GENOMIC DNA]</scope>
    <source>
        <strain evidence="1 2">CBS 109695</strain>
    </source>
</reference>
<protein>
    <submittedName>
        <fullName evidence="1">Uncharacterized protein</fullName>
    </submittedName>
</protein>
<evidence type="ECO:0000313" key="2">
    <source>
        <dbReference type="Proteomes" id="UP000076532"/>
    </source>
</evidence>
<keyword evidence="2" id="KW-1185">Reference proteome</keyword>
<proteinExistence type="predicted"/>